<dbReference type="InterPro" id="IPR013325">
    <property type="entry name" value="RNA_pol_sigma_r2"/>
</dbReference>
<protein>
    <submittedName>
        <fullName evidence="7">RNA polymerase sigma factor</fullName>
    </submittedName>
</protein>
<dbReference type="RefSeq" id="WP_377110770.1">
    <property type="nucleotide sequence ID" value="NZ_JBHTHZ010000001.1"/>
</dbReference>
<evidence type="ECO:0000313" key="7">
    <source>
        <dbReference type="EMBL" id="MFD0792059.1"/>
    </source>
</evidence>
<name>A0ABW3AP12_9SPHI</name>
<dbReference type="PANTHER" id="PTHR43133">
    <property type="entry name" value="RNA POLYMERASE ECF-TYPE SIGMA FACTO"/>
    <property type="match status" value="1"/>
</dbReference>
<evidence type="ECO:0000256" key="4">
    <source>
        <dbReference type="ARBA" id="ARBA00023163"/>
    </source>
</evidence>
<dbReference type="Pfam" id="PF08281">
    <property type="entry name" value="Sigma70_r4_2"/>
    <property type="match status" value="1"/>
</dbReference>
<evidence type="ECO:0000313" key="8">
    <source>
        <dbReference type="Proteomes" id="UP001597010"/>
    </source>
</evidence>
<keyword evidence="8" id="KW-1185">Reference proteome</keyword>
<sequence>MGADGRYDLDEQLLLRQLKEGNERAFTYFYDSHSAVIYRKLKKMVRVEELADELLQDVFVRLWDKRHLIDPEKPLRAYLFLIAQNLVYDFYRKLNRDERLQTAVLKDFTESYLHTEEELFAKETEELLHKAIDQLPAQQQLVFRLCKLEGKTYQQVSQELGISTATINTHIFRATKSIKEFMYNYNHVAMQVIIASVITDLARKL</sequence>
<feature type="domain" description="RNA polymerase sigma factor 70 region 4 type 2" evidence="6">
    <location>
        <begin position="126"/>
        <end position="176"/>
    </location>
</feature>
<dbReference type="SUPFAM" id="SSF88659">
    <property type="entry name" value="Sigma3 and sigma4 domains of RNA polymerase sigma factors"/>
    <property type="match status" value="1"/>
</dbReference>
<dbReference type="InterPro" id="IPR039425">
    <property type="entry name" value="RNA_pol_sigma-70-like"/>
</dbReference>
<dbReference type="InterPro" id="IPR013324">
    <property type="entry name" value="RNA_pol_sigma_r3/r4-like"/>
</dbReference>
<dbReference type="Gene3D" id="1.10.10.10">
    <property type="entry name" value="Winged helix-like DNA-binding domain superfamily/Winged helix DNA-binding domain"/>
    <property type="match status" value="1"/>
</dbReference>
<keyword evidence="3" id="KW-0731">Sigma factor</keyword>
<dbReference type="InterPro" id="IPR007627">
    <property type="entry name" value="RNA_pol_sigma70_r2"/>
</dbReference>
<dbReference type="PANTHER" id="PTHR43133:SF46">
    <property type="entry name" value="RNA POLYMERASE SIGMA-70 FACTOR ECF SUBFAMILY"/>
    <property type="match status" value="1"/>
</dbReference>
<dbReference type="EMBL" id="JBHTHZ010000001">
    <property type="protein sequence ID" value="MFD0792059.1"/>
    <property type="molecule type" value="Genomic_DNA"/>
</dbReference>
<dbReference type="Gene3D" id="1.10.1740.10">
    <property type="match status" value="1"/>
</dbReference>
<dbReference type="InterPro" id="IPR013249">
    <property type="entry name" value="RNA_pol_sigma70_r4_t2"/>
</dbReference>
<proteinExistence type="inferred from homology"/>
<dbReference type="NCBIfam" id="TIGR02937">
    <property type="entry name" value="sigma70-ECF"/>
    <property type="match status" value="1"/>
</dbReference>
<gene>
    <name evidence="7" type="ORF">ACFQZX_00440</name>
</gene>
<comment type="similarity">
    <text evidence="1">Belongs to the sigma-70 factor family. ECF subfamily.</text>
</comment>
<evidence type="ECO:0000259" key="6">
    <source>
        <dbReference type="Pfam" id="PF08281"/>
    </source>
</evidence>
<evidence type="ECO:0000256" key="2">
    <source>
        <dbReference type="ARBA" id="ARBA00023015"/>
    </source>
</evidence>
<evidence type="ECO:0000256" key="3">
    <source>
        <dbReference type="ARBA" id="ARBA00023082"/>
    </source>
</evidence>
<dbReference type="NCBIfam" id="TIGR02985">
    <property type="entry name" value="Sig70_bacteroi1"/>
    <property type="match status" value="1"/>
</dbReference>
<organism evidence="7 8">
    <name type="scientific">Mucilaginibacter litoreus</name>
    <dbReference type="NCBI Taxonomy" id="1048221"/>
    <lineage>
        <taxon>Bacteria</taxon>
        <taxon>Pseudomonadati</taxon>
        <taxon>Bacteroidota</taxon>
        <taxon>Sphingobacteriia</taxon>
        <taxon>Sphingobacteriales</taxon>
        <taxon>Sphingobacteriaceae</taxon>
        <taxon>Mucilaginibacter</taxon>
    </lineage>
</organism>
<dbReference type="Proteomes" id="UP001597010">
    <property type="component" value="Unassembled WGS sequence"/>
</dbReference>
<accession>A0ABW3AP12</accession>
<dbReference type="InterPro" id="IPR014327">
    <property type="entry name" value="RNA_pol_sigma70_bacteroid"/>
</dbReference>
<dbReference type="SUPFAM" id="SSF88946">
    <property type="entry name" value="Sigma2 domain of RNA polymerase sigma factors"/>
    <property type="match status" value="1"/>
</dbReference>
<keyword evidence="2" id="KW-0805">Transcription regulation</keyword>
<dbReference type="Pfam" id="PF04542">
    <property type="entry name" value="Sigma70_r2"/>
    <property type="match status" value="1"/>
</dbReference>
<dbReference type="InterPro" id="IPR036388">
    <property type="entry name" value="WH-like_DNA-bd_sf"/>
</dbReference>
<dbReference type="InterPro" id="IPR014284">
    <property type="entry name" value="RNA_pol_sigma-70_dom"/>
</dbReference>
<keyword evidence="4" id="KW-0804">Transcription</keyword>
<reference evidence="8" key="1">
    <citation type="journal article" date="2019" name="Int. J. Syst. Evol. Microbiol.">
        <title>The Global Catalogue of Microorganisms (GCM) 10K type strain sequencing project: providing services to taxonomists for standard genome sequencing and annotation.</title>
        <authorList>
            <consortium name="The Broad Institute Genomics Platform"/>
            <consortium name="The Broad Institute Genome Sequencing Center for Infectious Disease"/>
            <person name="Wu L."/>
            <person name="Ma J."/>
        </authorList>
    </citation>
    <scope>NUCLEOTIDE SEQUENCE [LARGE SCALE GENOMIC DNA]</scope>
    <source>
        <strain evidence="8">CCUG 61484</strain>
    </source>
</reference>
<evidence type="ECO:0000256" key="1">
    <source>
        <dbReference type="ARBA" id="ARBA00010641"/>
    </source>
</evidence>
<dbReference type="CDD" id="cd06171">
    <property type="entry name" value="Sigma70_r4"/>
    <property type="match status" value="1"/>
</dbReference>
<comment type="caution">
    <text evidence="7">The sequence shown here is derived from an EMBL/GenBank/DDBJ whole genome shotgun (WGS) entry which is preliminary data.</text>
</comment>
<evidence type="ECO:0000259" key="5">
    <source>
        <dbReference type="Pfam" id="PF04542"/>
    </source>
</evidence>
<feature type="domain" description="RNA polymerase sigma-70 region 2" evidence="5">
    <location>
        <begin position="29"/>
        <end position="96"/>
    </location>
</feature>